<dbReference type="InterPro" id="IPR050432">
    <property type="entry name" value="FAD-linked_Oxidoreductases_BP"/>
</dbReference>
<evidence type="ECO:0000259" key="6">
    <source>
        <dbReference type="PROSITE" id="PS51387"/>
    </source>
</evidence>
<dbReference type="InterPro" id="IPR016170">
    <property type="entry name" value="Cytok_DH_C_sf"/>
</dbReference>
<protein>
    <recommendedName>
        <fullName evidence="6">FAD-binding PCMH-type domain-containing protein</fullName>
    </recommendedName>
</protein>
<evidence type="ECO:0000256" key="5">
    <source>
        <dbReference type="ARBA" id="ARBA00023002"/>
    </source>
</evidence>
<dbReference type="InterPro" id="IPR036318">
    <property type="entry name" value="FAD-bd_PCMH-like_sf"/>
</dbReference>
<comment type="cofactor">
    <cofactor evidence="1">
        <name>FAD</name>
        <dbReference type="ChEBI" id="CHEBI:57692"/>
    </cofactor>
</comment>
<dbReference type="InterPro" id="IPR015345">
    <property type="entry name" value="Cytokinin_DH_FAD/cytokin-bd"/>
</dbReference>
<comment type="similarity">
    <text evidence="2">Belongs to the oxygen-dependent FAD-linked oxidoreductase family.</text>
</comment>
<dbReference type="InterPro" id="IPR016164">
    <property type="entry name" value="FAD-linked_Oxase-like_C"/>
</dbReference>
<keyword evidence="8" id="KW-1185">Reference proteome</keyword>
<dbReference type="SUPFAM" id="SSF56176">
    <property type="entry name" value="FAD-binding/transporter-associated domain-like"/>
    <property type="match status" value="1"/>
</dbReference>
<dbReference type="PROSITE" id="PS51387">
    <property type="entry name" value="FAD_PCMH"/>
    <property type="match status" value="1"/>
</dbReference>
<evidence type="ECO:0000313" key="7">
    <source>
        <dbReference type="EMBL" id="GAA5136336.1"/>
    </source>
</evidence>
<feature type="domain" description="FAD-binding PCMH-type" evidence="6">
    <location>
        <begin position="22"/>
        <end position="189"/>
    </location>
</feature>
<keyword evidence="3" id="KW-0285">Flavoprotein</keyword>
<dbReference type="PANTHER" id="PTHR13878">
    <property type="entry name" value="GULONOLACTONE OXIDASE"/>
    <property type="match status" value="1"/>
</dbReference>
<evidence type="ECO:0000256" key="2">
    <source>
        <dbReference type="ARBA" id="ARBA00005466"/>
    </source>
</evidence>
<evidence type="ECO:0000313" key="8">
    <source>
        <dbReference type="Proteomes" id="UP001500804"/>
    </source>
</evidence>
<evidence type="ECO:0000256" key="1">
    <source>
        <dbReference type="ARBA" id="ARBA00001974"/>
    </source>
</evidence>
<evidence type="ECO:0000256" key="3">
    <source>
        <dbReference type="ARBA" id="ARBA00022630"/>
    </source>
</evidence>
<dbReference type="SUPFAM" id="SSF55103">
    <property type="entry name" value="FAD-linked oxidases, C-terminal domain"/>
    <property type="match status" value="1"/>
</dbReference>
<keyword evidence="4" id="KW-0274">FAD</keyword>
<dbReference type="Pfam" id="PF01565">
    <property type="entry name" value="FAD_binding_4"/>
    <property type="match status" value="1"/>
</dbReference>
<dbReference type="InterPro" id="IPR016166">
    <property type="entry name" value="FAD-bd_PCMH"/>
</dbReference>
<dbReference type="Gene3D" id="3.30.43.10">
    <property type="entry name" value="Uridine Diphospho-n-acetylenolpyruvylglucosamine Reductase, domain 2"/>
    <property type="match status" value="2"/>
</dbReference>
<dbReference type="InterPro" id="IPR016167">
    <property type="entry name" value="FAD-bd_PCMH_sub1"/>
</dbReference>
<dbReference type="Proteomes" id="UP001500804">
    <property type="component" value="Unassembled WGS sequence"/>
</dbReference>
<comment type="caution">
    <text evidence="7">The sequence shown here is derived from an EMBL/GenBank/DDBJ whole genome shotgun (WGS) entry which is preliminary data.</text>
</comment>
<keyword evidence="5" id="KW-0560">Oxidoreductase</keyword>
<name>A0ABP9NXS5_9PSEU</name>
<dbReference type="PANTHER" id="PTHR13878:SF53">
    <property type="entry name" value="CYTOKININ DEHYDROGENASE 6"/>
    <property type="match status" value="1"/>
</dbReference>
<dbReference type="Gene3D" id="3.30.465.10">
    <property type="match status" value="1"/>
</dbReference>
<organism evidence="7 8">
    <name type="scientific">Pseudonocardia adelaidensis</name>
    <dbReference type="NCBI Taxonomy" id="648754"/>
    <lineage>
        <taxon>Bacteria</taxon>
        <taxon>Bacillati</taxon>
        <taxon>Actinomycetota</taxon>
        <taxon>Actinomycetes</taxon>
        <taxon>Pseudonocardiales</taxon>
        <taxon>Pseudonocardiaceae</taxon>
        <taxon>Pseudonocardia</taxon>
    </lineage>
</organism>
<dbReference type="EMBL" id="BAABJO010000034">
    <property type="protein sequence ID" value="GAA5136336.1"/>
    <property type="molecule type" value="Genomic_DNA"/>
</dbReference>
<accession>A0ABP9NXS5</accession>
<dbReference type="Pfam" id="PF09265">
    <property type="entry name" value="Cytokin-bind"/>
    <property type="match status" value="1"/>
</dbReference>
<sequence>MLGVLTGPDTLVTAADDFGHLVHRVPHAVLRPTSPGDVAEAVRRAARQGRRFAPQGRRHSVFGRSQAADGLVADMTGLRTVHPVADDRVTVDAGATWRDVLAATLPRGLVPAGLPDYLDLTVGGTLAVGGVGAQVSRTGVLADNVLGVEVVTGRGEIIACSSGELFDAVRGGLGQVGVVTRATLALVPAAPRVRRHLLVYPDLPTMLADQRLLAREDRFAAVQGAVLTGPAGGWVFRLDAVTDGDPAADPLAGLSDDRRQAQVTTMTQLDHLDRLAQLERALRANGQWSLPHPWLTTFVGDAAAGSVVAAELDRLVPADLGPFGQVGVSAFRGRSITSPMLRLPADELCFTFNLIRIPATADPADRLVADNRAVYDRVRAAGGTLYPASALPMSPEDWREHFGPAFERLRAAKEAFDPDHVLTPGYEVF</sequence>
<proteinExistence type="inferred from homology"/>
<dbReference type="InterPro" id="IPR016169">
    <property type="entry name" value="FAD-bd_PCMH_sub2"/>
</dbReference>
<gene>
    <name evidence="7" type="ORF">GCM10023320_67280</name>
</gene>
<dbReference type="Gene3D" id="3.40.462.10">
    <property type="entry name" value="FAD-linked oxidases, C-terminal domain"/>
    <property type="match status" value="1"/>
</dbReference>
<dbReference type="InterPro" id="IPR006094">
    <property type="entry name" value="Oxid_FAD_bind_N"/>
</dbReference>
<evidence type="ECO:0000256" key="4">
    <source>
        <dbReference type="ARBA" id="ARBA00022827"/>
    </source>
</evidence>
<reference evidence="8" key="1">
    <citation type="journal article" date="2019" name="Int. J. Syst. Evol. Microbiol.">
        <title>The Global Catalogue of Microorganisms (GCM) 10K type strain sequencing project: providing services to taxonomists for standard genome sequencing and annotation.</title>
        <authorList>
            <consortium name="The Broad Institute Genomics Platform"/>
            <consortium name="The Broad Institute Genome Sequencing Center for Infectious Disease"/>
            <person name="Wu L."/>
            <person name="Ma J."/>
        </authorList>
    </citation>
    <scope>NUCLEOTIDE SEQUENCE [LARGE SCALE GENOMIC DNA]</scope>
    <source>
        <strain evidence="8">JCM 18302</strain>
    </source>
</reference>